<feature type="compositionally biased region" description="Low complexity" evidence="1">
    <location>
        <begin position="389"/>
        <end position="399"/>
    </location>
</feature>
<dbReference type="Proteomes" id="UP000054007">
    <property type="component" value="Unassembled WGS sequence"/>
</dbReference>
<feature type="compositionally biased region" description="Low complexity" evidence="1">
    <location>
        <begin position="371"/>
        <end position="381"/>
    </location>
</feature>
<dbReference type="AlphaFoldDB" id="A0A0D7BGG3"/>
<evidence type="ECO:0000256" key="1">
    <source>
        <dbReference type="SAM" id="MobiDB-lite"/>
    </source>
</evidence>
<evidence type="ECO:0000313" key="3">
    <source>
        <dbReference type="Proteomes" id="UP000054007"/>
    </source>
</evidence>
<organism evidence="2 3">
    <name type="scientific">Cylindrobasidium torrendii FP15055 ss-10</name>
    <dbReference type="NCBI Taxonomy" id="1314674"/>
    <lineage>
        <taxon>Eukaryota</taxon>
        <taxon>Fungi</taxon>
        <taxon>Dikarya</taxon>
        <taxon>Basidiomycota</taxon>
        <taxon>Agaricomycotina</taxon>
        <taxon>Agaricomycetes</taxon>
        <taxon>Agaricomycetidae</taxon>
        <taxon>Agaricales</taxon>
        <taxon>Marasmiineae</taxon>
        <taxon>Physalacriaceae</taxon>
        <taxon>Cylindrobasidium</taxon>
    </lineage>
</organism>
<sequence>MHLTMSNFTTRLTRALDDFIDIQLSADDARAEAFTSQWQDLLGDWQAAKDAGLTDEETDFQVYDTADAIENLCERLLDVSLADDARFDEYSNEGDGLVADAGFTAWLSMHDISADDLQPKHLQELKHAFEQIPHDERVAQFERYISEHDVPPDSPYDETREFAYTPRFLRGSSPADGSSTSSSRASSIFSSCSPASSQSSLPSRPSSPCFSRSASPTHPDYSQSNHASSSYNPDQLAALRMFGFGLDSQRPSAPYGLVNTHNIMSPTHTERTFVAGSDRAECQSPRPSLFSWTCDLESGDSPSPFDSPAQRIPPHAIQGPLSPSLTLFSDVDAPNEAQEQGSTATPCEVGLKRRRQVDDDDCQRPSKHQCRAPPARPLCALPRRRAPAARRPAPTLPRPSSLLSSAVRWLVEHPGILFPSESTASSIGLATGRSAFEAMFAFKDIRRQMKVGGIPRFFLRAEDVNKWCAGYWHMRRLKDEKGWSRLNRDEKQFCIDFEEQGRVGQTGQGEVIVDEPSRSYVIAHLNRIRKDIESAYKCMMGPDANLSTMGHLVKNRVAVVSGEACTRVEQEERDGAKTVEAKGKNEELISRRELSITRSFNDWAAHFLHTNRNRKHPREPAAQDEPPLKRARIHPTKLPPAETPSFQQPAVLPAQFLQNIAPETITSWFDSTGLGHSRPGTAIDPIFGVTNMNFTDSSRSRFMDVQHELAAERAKRIADPTLEPKLGSPEWFKFESVMLYGRWWKSEGISAPRTLELSVANYDWSPEIWDVGGFSKAQDDATLTGLTCDTNDKPTNIDSAVLPDYLQSIVDDGTDSLSTLLSFDSTFPPAQEDTLLDLDHLFSNGHEHSHDSTVLAEDSLFGAEAAYVASDSQQDASEDWFDFGTNDWSTPINNEHPLLDDALLSNISLFGPEWDFCVL</sequence>
<accession>A0A0D7BGG3</accession>
<gene>
    <name evidence="2" type="ORF">CYLTODRAFT_442871</name>
</gene>
<dbReference type="EMBL" id="KN880489">
    <property type="protein sequence ID" value="KIY69174.1"/>
    <property type="molecule type" value="Genomic_DNA"/>
</dbReference>
<reference evidence="2 3" key="1">
    <citation type="journal article" date="2015" name="Fungal Genet. Biol.">
        <title>Evolution of novel wood decay mechanisms in Agaricales revealed by the genome sequences of Fistulina hepatica and Cylindrobasidium torrendii.</title>
        <authorList>
            <person name="Floudas D."/>
            <person name="Held B.W."/>
            <person name="Riley R."/>
            <person name="Nagy L.G."/>
            <person name="Koehler G."/>
            <person name="Ransdell A.S."/>
            <person name="Younus H."/>
            <person name="Chow J."/>
            <person name="Chiniquy J."/>
            <person name="Lipzen A."/>
            <person name="Tritt A."/>
            <person name="Sun H."/>
            <person name="Haridas S."/>
            <person name="LaButti K."/>
            <person name="Ohm R.A."/>
            <person name="Kues U."/>
            <person name="Blanchette R.A."/>
            <person name="Grigoriev I.V."/>
            <person name="Minto R.E."/>
            <person name="Hibbett D.S."/>
        </authorList>
    </citation>
    <scope>NUCLEOTIDE SEQUENCE [LARGE SCALE GENOMIC DNA]</scope>
    <source>
        <strain evidence="2 3">FP15055 ss-10</strain>
    </source>
</reference>
<proteinExistence type="predicted"/>
<protein>
    <submittedName>
        <fullName evidence="2">Uncharacterized protein</fullName>
    </submittedName>
</protein>
<feature type="compositionally biased region" description="Low complexity" evidence="1">
    <location>
        <begin position="170"/>
        <end position="216"/>
    </location>
</feature>
<name>A0A0D7BGG3_9AGAR</name>
<evidence type="ECO:0000313" key="2">
    <source>
        <dbReference type="EMBL" id="KIY69174.1"/>
    </source>
</evidence>
<feature type="region of interest" description="Disordered" evidence="1">
    <location>
        <begin position="168"/>
        <end position="230"/>
    </location>
</feature>
<keyword evidence="3" id="KW-1185">Reference proteome</keyword>
<feature type="region of interest" description="Disordered" evidence="1">
    <location>
        <begin position="335"/>
        <end position="399"/>
    </location>
</feature>
<feature type="compositionally biased region" description="Polar residues" evidence="1">
    <location>
        <begin position="220"/>
        <end position="230"/>
    </location>
</feature>